<organism evidence="1 2">
    <name type="scientific">Piromyces finnis</name>
    <dbReference type="NCBI Taxonomy" id="1754191"/>
    <lineage>
        <taxon>Eukaryota</taxon>
        <taxon>Fungi</taxon>
        <taxon>Fungi incertae sedis</taxon>
        <taxon>Chytridiomycota</taxon>
        <taxon>Chytridiomycota incertae sedis</taxon>
        <taxon>Neocallimastigomycetes</taxon>
        <taxon>Neocallimastigales</taxon>
        <taxon>Neocallimastigaceae</taxon>
        <taxon>Piromyces</taxon>
    </lineage>
</organism>
<name>A0A1Y1V7I6_9FUNG</name>
<reference evidence="1 2" key="1">
    <citation type="submission" date="2016-08" db="EMBL/GenBank/DDBJ databases">
        <title>Genomes of anaerobic fungi encode conserved fungal cellulosomes for biomass hydrolysis.</title>
        <authorList>
            <consortium name="DOE Joint Genome Institute"/>
            <person name="Haitjema C.H."/>
            <person name="Gilmore S.P."/>
            <person name="Henske J.K."/>
            <person name="Solomon K.V."/>
            <person name="De Groot R."/>
            <person name="Kuo A."/>
            <person name="Mondo S.J."/>
            <person name="Salamov A.A."/>
            <person name="Labutti K."/>
            <person name="Zhao Z."/>
            <person name="Chiniquy J."/>
            <person name="Barry K."/>
            <person name="Brewer H.M."/>
            <person name="Purvine S.O."/>
            <person name="Wright A.T."/>
            <person name="Boxma B."/>
            <person name="Van Alen T."/>
            <person name="Hackstein J.H."/>
            <person name="Baker S.E."/>
            <person name="Grigoriev I.V."/>
            <person name="O'Malley M.A."/>
        </authorList>
    </citation>
    <scope>NUCLEOTIDE SEQUENCE [LARGE SCALE GENOMIC DNA]</scope>
    <source>
        <strain evidence="2">finn</strain>
    </source>
</reference>
<dbReference type="AlphaFoldDB" id="A0A1Y1V7I6"/>
<evidence type="ECO:0000313" key="2">
    <source>
        <dbReference type="Proteomes" id="UP000193719"/>
    </source>
</evidence>
<sequence length="325" mass="38197">MNFSKYKNRKSDKKVLLDKSENINNYIMNNHNYSYYYYHLYNKNKIKKVIPDYFNIKKQNKKSNNKTKIKASKEIKYLVRDNNNPMMDCKYCNDLSIDIKKSDIKINLNNDNIENNNKNNYKHNKEPDLLDFNGILKSKNPIKQDDTYQRNISTILYSLIINNFLNRKNLSDREKNNNIIDYYVDDNINNKDINSNVIDDPHSIPIVNKSSPSLNNTFLLNNIYYQKLLSHPKKTNMSIKNFNSNLNFNNNKNGNFINFNNFNQNNGQIKCNNNISPSQDNYNFNKTNNLINIKNAVSLEIEGDTISISSYNKDNEKSNIITQSI</sequence>
<protein>
    <submittedName>
        <fullName evidence="1">Uncharacterized protein</fullName>
    </submittedName>
</protein>
<keyword evidence="2" id="KW-1185">Reference proteome</keyword>
<proteinExistence type="predicted"/>
<evidence type="ECO:0000313" key="1">
    <source>
        <dbReference type="EMBL" id="ORX48990.1"/>
    </source>
</evidence>
<reference evidence="1 2" key="2">
    <citation type="submission" date="2016-08" db="EMBL/GenBank/DDBJ databases">
        <title>Pervasive Adenine N6-methylation of Active Genes in Fungi.</title>
        <authorList>
            <consortium name="DOE Joint Genome Institute"/>
            <person name="Mondo S.J."/>
            <person name="Dannebaum R.O."/>
            <person name="Kuo R.C."/>
            <person name="Labutti K."/>
            <person name="Haridas S."/>
            <person name="Kuo A."/>
            <person name="Salamov A."/>
            <person name="Ahrendt S.R."/>
            <person name="Lipzen A."/>
            <person name="Sullivan W."/>
            <person name="Andreopoulos W.B."/>
            <person name="Clum A."/>
            <person name="Lindquist E."/>
            <person name="Daum C."/>
            <person name="Ramamoorthy G.K."/>
            <person name="Gryganskyi A."/>
            <person name="Culley D."/>
            <person name="Magnuson J.K."/>
            <person name="James T.Y."/>
            <person name="O'Malley M.A."/>
            <person name="Stajich J.E."/>
            <person name="Spatafora J.W."/>
            <person name="Visel A."/>
            <person name="Grigoriev I.V."/>
        </authorList>
    </citation>
    <scope>NUCLEOTIDE SEQUENCE [LARGE SCALE GENOMIC DNA]</scope>
    <source>
        <strain evidence="2">finn</strain>
    </source>
</reference>
<dbReference type="EMBL" id="MCFH01000025">
    <property type="protein sequence ID" value="ORX48990.1"/>
    <property type="molecule type" value="Genomic_DNA"/>
</dbReference>
<comment type="caution">
    <text evidence="1">The sequence shown here is derived from an EMBL/GenBank/DDBJ whole genome shotgun (WGS) entry which is preliminary data.</text>
</comment>
<accession>A0A1Y1V7I6</accession>
<dbReference type="Proteomes" id="UP000193719">
    <property type="component" value="Unassembled WGS sequence"/>
</dbReference>
<gene>
    <name evidence="1" type="ORF">BCR36DRAFT_371055</name>
</gene>